<evidence type="ECO:0000259" key="1">
    <source>
        <dbReference type="PROSITE" id="PS50181"/>
    </source>
</evidence>
<dbReference type="AlphaFoldDB" id="A0A8K0WJR3"/>
<evidence type="ECO:0000313" key="2">
    <source>
        <dbReference type="EMBL" id="KAH7303726.1"/>
    </source>
</evidence>
<dbReference type="Proteomes" id="UP000813444">
    <property type="component" value="Unassembled WGS sequence"/>
</dbReference>
<gene>
    <name evidence="2" type="ORF">B0I35DRAFT_383555</name>
</gene>
<comment type="caution">
    <text evidence="2">The sequence shown here is derived from an EMBL/GenBank/DDBJ whole genome shotgun (WGS) entry which is preliminary data.</text>
</comment>
<dbReference type="CDD" id="cd09917">
    <property type="entry name" value="F-box_SF"/>
    <property type="match status" value="1"/>
</dbReference>
<dbReference type="SUPFAM" id="SSF81383">
    <property type="entry name" value="F-box domain"/>
    <property type="match status" value="1"/>
</dbReference>
<feature type="domain" description="F-box" evidence="1">
    <location>
        <begin position="1"/>
        <end position="42"/>
    </location>
</feature>
<dbReference type="InterPro" id="IPR036047">
    <property type="entry name" value="F-box-like_dom_sf"/>
</dbReference>
<name>A0A8K0WJR3_9HYPO</name>
<protein>
    <recommendedName>
        <fullName evidence="1">F-box domain-containing protein</fullName>
    </recommendedName>
</protein>
<dbReference type="PROSITE" id="PS50181">
    <property type="entry name" value="FBOX"/>
    <property type="match status" value="1"/>
</dbReference>
<accession>A0A8K0WJR3</accession>
<dbReference type="Pfam" id="PF12937">
    <property type="entry name" value="F-box-like"/>
    <property type="match status" value="1"/>
</dbReference>
<proteinExistence type="predicted"/>
<dbReference type="EMBL" id="JAGPNK010000029">
    <property type="protein sequence ID" value="KAH7303726.1"/>
    <property type="molecule type" value="Genomic_DNA"/>
</dbReference>
<dbReference type="InterPro" id="IPR001810">
    <property type="entry name" value="F-box_dom"/>
</dbReference>
<dbReference type="SMART" id="SM00256">
    <property type="entry name" value="FBOX"/>
    <property type="match status" value="1"/>
</dbReference>
<evidence type="ECO:0000313" key="3">
    <source>
        <dbReference type="Proteomes" id="UP000813444"/>
    </source>
</evidence>
<reference evidence="2" key="1">
    <citation type="journal article" date="2021" name="Nat. Commun.">
        <title>Genetic determinants of endophytism in the Arabidopsis root mycobiome.</title>
        <authorList>
            <person name="Mesny F."/>
            <person name="Miyauchi S."/>
            <person name="Thiergart T."/>
            <person name="Pickel B."/>
            <person name="Atanasova L."/>
            <person name="Karlsson M."/>
            <person name="Huettel B."/>
            <person name="Barry K.W."/>
            <person name="Haridas S."/>
            <person name="Chen C."/>
            <person name="Bauer D."/>
            <person name="Andreopoulos W."/>
            <person name="Pangilinan J."/>
            <person name="LaButti K."/>
            <person name="Riley R."/>
            <person name="Lipzen A."/>
            <person name="Clum A."/>
            <person name="Drula E."/>
            <person name="Henrissat B."/>
            <person name="Kohler A."/>
            <person name="Grigoriev I.V."/>
            <person name="Martin F.M."/>
            <person name="Hacquard S."/>
        </authorList>
    </citation>
    <scope>NUCLEOTIDE SEQUENCE</scope>
    <source>
        <strain evidence="2">MPI-CAGE-CH-0235</strain>
    </source>
</reference>
<organism evidence="2 3">
    <name type="scientific">Stachybotrys elegans</name>
    <dbReference type="NCBI Taxonomy" id="80388"/>
    <lineage>
        <taxon>Eukaryota</taxon>
        <taxon>Fungi</taxon>
        <taxon>Dikarya</taxon>
        <taxon>Ascomycota</taxon>
        <taxon>Pezizomycotina</taxon>
        <taxon>Sordariomycetes</taxon>
        <taxon>Hypocreomycetidae</taxon>
        <taxon>Hypocreales</taxon>
        <taxon>Stachybotryaceae</taxon>
        <taxon>Stachybotrys</taxon>
    </lineage>
</organism>
<sequence length="425" mass="49213">MPGEILHEIFQWLLPSDLFVLPLVCQKLREFSKNNQSLYHAIYLNTLDNPPKKKMLDWEKELQDLVKAQYLCRQPKLGNNELFFVWETADRLLANASPDIDATSDHTDNRTFHSRNSRFLAQLFNDEFARKAYMQQSYLLQREHSQPSSYGGLYEAEFQRSAKLHCLYGQPLTDISDPSNRICSLALTGFLNYEDEDDRRGPFISCTDQVDWEKVEIAFVLIRRFVERGKNSIDLVRSATPFYGAWSNSYRGCAKMLDPLSLEARDPFGVTGTWYRNTPSRWSFYSHRYVQPPEIDRTQMRIYVTKIEPPGPNDGQALPVVHFAGISKRVTSTGYEYMTASMVQGTVRLTREGEVKWTLSIDCGKERRRCEGIQIGGIRSARGVLGNWHDPVELLASGRLGPMEFYKVSDEYERCEEMEWEEGDW</sequence>
<feature type="non-terminal residue" evidence="2">
    <location>
        <position position="1"/>
    </location>
</feature>
<dbReference type="OrthoDB" id="3226064at2759"/>
<keyword evidence="3" id="KW-1185">Reference proteome</keyword>